<evidence type="ECO:0000256" key="1">
    <source>
        <dbReference type="SAM" id="Phobius"/>
    </source>
</evidence>
<keyword evidence="3" id="KW-1185">Reference proteome</keyword>
<evidence type="ECO:0000313" key="2">
    <source>
        <dbReference type="EMBL" id="BCA94565.1"/>
    </source>
</evidence>
<keyword evidence="1" id="KW-0472">Membrane</keyword>
<evidence type="ECO:0000313" key="3">
    <source>
        <dbReference type="Proteomes" id="UP000502894"/>
    </source>
</evidence>
<name>A0A6F8T1N1_9GAMM</name>
<reference evidence="2" key="1">
    <citation type="journal article" date="2020" name="Microbiol. Resour. Announc.">
        <title>Complete Genome Sequence of Novel Psychrotolerant Legionella Strain TUM19329, Isolated from Antarctic Lake Sediment.</title>
        <authorList>
            <person name="Shimada S."/>
            <person name="Nakai R."/>
            <person name="Aoki K."/>
            <person name="Shimoeda N."/>
            <person name="Ohno G."/>
            <person name="Miyazaki Y."/>
            <person name="Kudoh S."/>
            <person name="Imura S."/>
            <person name="Watanabe K."/>
            <person name="Ishii Y."/>
            <person name="Tateda K."/>
        </authorList>
    </citation>
    <scope>NUCLEOTIDE SEQUENCE [LARGE SCALE GENOMIC DNA]</scope>
    <source>
        <strain evidence="2">TUM19329</strain>
    </source>
</reference>
<keyword evidence="1" id="KW-1133">Transmembrane helix</keyword>
<accession>A0A6F8T1N1</accession>
<organism evidence="2 3">
    <name type="scientific">Legionella antarctica</name>
    <dbReference type="NCBI Taxonomy" id="2708020"/>
    <lineage>
        <taxon>Bacteria</taxon>
        <taxon>Pseudomonadati</taxon>
        <taxon>Pseudomonadota</taxon>
        <taxon>Gammaproteobacteria</taxon>
        <taxon>Legionellales</taxon>
        <taxon>Legionellaceae</taxon>
        <taxon>Legionella</taxon>
    </lineage>
</organism>
<keyword evidence="1" id="KW-0812">Transmembrane</keyword>
<evidence type="ECO:0008006" key="4">
    <source>
        <dbReference type="Google" id="ProtNLM"/>
    </source>
</evidence>
<protein>
    <recommendedName>
        <fullName evidence="4">Integral membrane protein</fullName>
    </recommendedName>
</protein>
<feature type="transmembrane region" description="Helical" evidence="1">
    <location>
        <begin position="92"/>
        <end position="112"/>
    </location>
</feature>
<gene>
    <name evidence="2" type="ORF">TUM19329_09260</name>
</gene>
<dbReference type="KEGG" id="lant:TUM19329_09260"/>
<dbReference type="Proteomes" id="UP000502894">
    <property type="component" value="Chromosome"/>
</dbReference>
<feature type="transmembrane region" description="Helical" evidence="1">
    <location>
        <begin position="57"/>
        <end position="80"/>
    </location>
</feature>
<dbReference type="RefSeq" id="WP_173236431.1">
    <property type="nucleotide sequence ID" value="NZ_AP022839.1"/>
</dbReference>
<sequence length="140" mass="15340">MKLKHIIMGTSLRATLTWSDNEPLRPVFFKPYKSPSDVFFRTTSIGTDSLFFTVGTAYYALVAGFEFLKSIANLITLDFIAAKENIVDARDALIGALILFVGVIASPFINLVDLIGGGVTSLMQNEEEEEQLEATLANNS</sequence>
<proteinExistence type="predicted"/>
<dbReference type="EMBL" id="AP022839">
    <property type="protein sequence ID" value="BCA94565.1"/>
    <property type="molecule type" value="Genomic_DNA"/>
</dbReference>
<dbReference type="AlphaFoldDB" id="A0A6F8T1N1"/>